<keyword evidence="4 5" id="KW-0963">Cytoplasm</keyword>
<dbReference type="Pfam" id="PF21982">
    <property type="entry name" value="RecX_HTH1"/>
    <property type="match status" value="1"/>
</dbReference>
<feature type="domain" description="RecX second three-helical" evidence="6">
    <location>
        <begin position="68"/>
        <end position="106"/>
    </location>
</feature>
<dbReference type="EMBL" id="JBHSAV010000017">
    <property type="protein sequence ID" value="MFC3975943.1"/>
    <property type="molecule type" value="Genomic_DNA"/>
</dbReference>
<sequence length="176" mass="21000">MSYPRNEYGNEQPKKYWSLQEAKVKIAAYCAYQDRCQREVRTKLHEKGIYGEQAEELISEMISENFLNEERFAQSFVRGRFRLKKWGRNKILQELKIKGVSPNCIKSGMKEIDPEEYFQILCQVAEKKWTMTKETDSFKRKYKVQQYLMSRGFEMDLILEVMEGGDFLQNLFKDSN</sequence>
<evidence type="ECO:0000256" key="5">
    <source>
        <dbReference type="HAMAP-Rule" id="MF_01114"/>
    </source>
</evidence>
<gene>
    <name evidence="5" type="primary">recX</name>
    <name evidence="9" type="ORF">ACFOUP_06120</name>
</gene>
<keyword evidence="10" id="KW-1185">Reference proteome</keyword>
<dbReference type="HAMAP" id="MF_01114">
    <property type="entry name" value="RecX"/>
    <property type="match status" value="1"/>
</dbReference>
<comment type="function">
    <text evidence="5">Modulates RecA activity.</text>
</comment>
<dbReference type="Pfam" id="PF02631">
    <property type="entry name" value="RecX_HTH2"/>
    <property type="match status" value="1"/>
</dbReference>
<feature type="domain" description="RecX third three-helical" evidence="7">
    <location>
        <begin position="115"/>
        <end position="162"/>
    </location>
</feature>
<dbReference type="InterPro" id="IPR003783">
    <property type="entry name" value="Regulatory_RecX"/>
</dbReference>
<evidence type="ECO:0000256" key="2">
    <source>
        <dbReference type="ARBA" id="ARBA00009695"/>
    </source>
</evidence>
<protein>
    <recommendedName>
        <fullName evidence="3 5">Regulatory protein RecX</fullName>
    </recommendedName>
</protein>
<dbReference type="PANTHER" id="PTHR33602:SF1">
    <property type="entry name" value="REGULATORY PROTEIN RECX FAMILY PROTEIN"/>
    <property type="match status" value="1"/>
</dbReference>
<dbReference type="PANTHER" id="PTHR33602">
    <property type="entry name" value="REGULATORY PROTEIN RECX FAMILY PROTEIN"/>
    <property type="match status" value="1"/>
</dbReference>
<feature type="domain" description="RecX first three-helical" evidence="8">
    <location>
        <begin position="23"/>
        <end position="59"/>
    </location>
</feature>
<dbReference type="Gene3D" id="1.10.10.10">
    <property type="entry name" value="Winged helix-like DNA-binding domain superfamily/Winged helix DNA-binding domain"/>
    <property type="match status" value="3"/>
</dbReference>
<evidence type="ECO:0000256" key="1">
    <source>
        <dbReference type="ARBA" id="ARBA00004496"/>
    </source>
</evidence>
<dbReference type="InterPro" id="IPR053926">
    <property type="entry name" value="RecX_HTH_1st"/>
</dbReference>
<reference evidence="10" key="1">
    <citation type="journal article" date="2019" name="Int. J. Syst. Evol. Microbiol.">
        <title>The Global Catalogue of Microorganisms (GCM) 10K type strain sequencing project: providing services to taxonomists for standard genome sequencing and annotation.</title>
        <authorList>
            <consortium name="The Broad Institute Genomics Platform"/>
            <consortium name="The Broad Institute Genome Sequencing Center for Infectious Disease"/>
            <person name="Wu L."/>
            <person name="Ma J."/>
        </authorList>
    </citation>
    <scope>NUCLEOTIDE SEQUENCE [LARGE SCALE GENOMIC DNA]</scope>
    <source>
        <strain evidence="10">CECT 8551</strain>
    </source>
</reference>
<dbReference type="InterPro" id="IPR053924">
    <property type="entry name" value="RecX_HTH_2nd"/>
</dbReference>
<dbReference type="RefSeq" id="WP_241293070.1">
    <property type="nucleotide sequence ID" value="NZ_JAKZGR010000004.1"/>
</dbReference>
<dbReference type="InterPro" id="IPR053925">
    <property type="entry name" value="RecX_HTH_3rd"/>
</dbReference>
<evidence type="ECO:0000313" key="10">
    <source>
        <dbReference type="Proteomes" id="UP001595766"/>
    </source>
</evidence>
<dbReference type="Proteomes" id="UP001595766">
    <property type="component" value="Unassembled WGS sequence"/>
</dbReference>
<evidence type="ECO:0000313" key="9">
    <source>
        <dbReference type="EMBL" id="MFC3975943.1"/>
    </source>
</evidence>
<evidence type="ECO:0000259" key="7">
    <source>
        <dbReference type="Pfam" id="PF21981"/>
    </source>
</evidence>
<evidence type="ECO:0000259" key="6">
    <source>
        <dbReference type="Pfam" id="PF02631"/>
    </source>
</evidence>
<evidence type="ECO:0000256" key="3">
    <source>
        <dbReference type="ARBA" id="ARBA00018111"/>
    </source>
</evidence>
<comment type="caution">
    <text evidence="9">The sequence shown here is derived from an EMBL/GenBank/DDBJ whole genome shotgun (WGS) entry which is preliminary data.</text>
</comment>
<proteinExistence type="inferred from homology"/>
<comment type="similarity">
    <text evidence="2 5">Belongs to the RecX family.</text>
</comment>
<dbReference type="InterPro" id="IPR036388">
    <property type="entry name" value="WH-like_DNA-bd_sf"/>
</dbReference>
<dbReference type="Pfam" id="PF21981">
    <property type="entry name" value="RecX_HTH3"/>
    <property type="match status" value="1"/>
</dbReference>
<comment type="subcellular location">
    <subcellularLocation>
        <location evidence="1 5">Cytoplasm</location>
    </subcellularLocation>
</comment>
<evidence type="ECO:0000256" key="4">
    <source>
        <dbReference type="ARBA" id="ARBA00022490"/>
    </source>
</evidence>
<organism evidence="9 10">
    <name type="scientific">Belliella kenyensis</name>
    <dbReference type="NCBI Taxonomy" id="1472724"/>
    <lineage>
        <taxon>Bacteria</taxon>
        <taxon>Pseudomonadati</taxon>
        <taxon>Bacteroidota</taxon>
        <taxon>Cytophagia</taxon>
        <taxon>Cytophagales</taxon>
        <taxon>Cyclobacteriaceae</taxon>
        <taxon>Belliella</taxon>
    </lineage>
</organism>
<evidence type="ECO:0000259" key="8">
    <source>
        <dbReference type="Pfam" id="PF21982"/>
    </source>
</evidence>
<accession>A0ABV8EI23</accession>
<name>A0ABV8EI23_9BACT</name>